<evidence type="ECO:0000256" key="1">
    <source>
        <dbReference type="SAM" id="Phobius"/>
    </source>
</evidence>
<dbReference type="SUPFAM" id="SSF103473">
    <property type="entry name" value="MFS general substrate transporter"/>
    <property type="match status" value="1"/>
</dbReference>
<dbReference type="Proteomes" id="UP000285138">
    <property type="component" value="Unassembled WGS sequence"/>
</dbReference>
<comment type="caution">
    <text evidence="2">The sequence shown here is derived from an EMBL/GenBank/DDBJ whole genome shotgun (WGS) entry which is preliminary data.</text>
</comment>
<evidence type="ECO:0000313" key="3">
    <source>
        <dbReference type="Proteomes" id="UP000285138"/>
    </source>
</evidence>
<keyword evidence="1" id="KW-0812">Transmembrane</keyword>
<dbReference type="EMBL" id="QZAA01000214">
    <property type="protein sequence ID" value="RQD74200.1"/>
    <property type="molecule type" value="Genomic_DNA"/>
</dbReference>
<evidence type="ECO:0008006" key="4">
    <source>
        <dbReference type="Google" id="ProtNLM"/>
    </source>
</evidence>
<organism evidence="2 3">
    <name type="scientific">Candidatus Syntrophonatronum acetioxidans</name>
    <dbReference type="NCBI Taxonomy" id="1795816"/>
    <lineage>
        <taxon>Bacteria</taxon>
        <taxon>Bacillati</taxon>
        <taxon>Bacillota</taxon>
        <taxon>Clostridia</taxon>
        <taxon>Eubacteriales</taxon>
        <taxon>Syntrophomonadaceae</taxon>
        <taxon>Candidatus Syntrophonatronum</taxon>
    </lineage>
</organism>
<dbReference type="AlphaFoldDB" id="A0A424YBD8"/>
<dbReference type="InterPro" id="IPR036259">
    <property type="entry name" value="MFS_trans_sf"/>
</dbReference>
<sequence>MINEHKLTEMKNWAGFLGIMLIISGILSALSGLVMFIVGAIPGIITIILGLKLREAKKYAEEFLHSQDQEDLNSLITSLGSFFKIQGILIIIIAIFILLGFLLALIGGFIYTGYTTGY</sequence>
<protein>
    <recommendedName>
        <fullName evidence="4">DUF5362 domain-containing protein</fullName>
    </recommendedName>
</protein>
<dbReference type="InterPro" id="IPR035287">
    <property type="entry name" value="DUF5362"/>
</dbReference>
<keyword evidence="1" id="KW-1133">Transmembrane helix</keyword>
<gene>
    <name evidence="2" type="ORF">D5R97_08150</name>
</gene>
<name>A0A424YBD8_9FIRM</name>
<keyword evidence="1" id="KW-0472">Membrane</keyword>
<accession>A0A424YBD8</accession>
<dbReference type="Pfam" id="PF17319">
    <property type="entry name" value="DUF5362"/>
    <property type="match status" value="1"/>
</dbReference>
<feature type="transmembrane region" description="Helical" evidence="1">
    <location>
        <begin position="88"/>
        <end position="111"/>
    </location>
</feature>
<evidence type="ECO:0000313" key="2">
    <source>
        <dbReference type="EMBL" id="RQD74200.1"/>
    </source>
</evidence>
<feature type="transmembrane region" description="Helical" evidence="1">
    <location>
        <begin position="16"/>
        <end position="49"/>
    </location>
</feature>
<proteinExistence type="predicted"/>
<reference evidence="2 3" key="1">
    <citation type="submission" date="2018-08" db="EMBL/GenBank/DDBJ databases">
        <title>The metabolism and importance of syntrophic acetate oxidation coupled to methane or sulfide production in haloalkaline environments.</title>
        <authorList>
            <person name="Timmers P.H.A."/>
            <person name="Vavourakis C.D."/>
            <person name="Sorokin D.Y."/>
            <person name="Sinninghe Damste J.S."/>
            <person name="Muyzer G."/>
            <person name="Stams A.J.M."/>
            <person name="Plugge C.M."/>
        </authorList>
    </citation>
    <scope>NUCLEOTIDE SEQUENCE [LARGE SCALE GENOMIC DNA]</scope>
    <source>
        <strain evidence="2">MSAO_Bac1</strain>
    </source>
</reference>